<reference evidence="7" key="1">
    <citation type="journal article" date="2023" name="Insect Mol. Biol.">
        <title>Genome sequencing provides insights into the evolution of gene families encoding plant cell wall-degrading enzymes in longhorned beetles.</title>
        <authorList>
            <person name="Shin N.R."/>
            <person name="Okamura Y."/>
            <person name="Kirsch R."/>
            <person name="Pauchet Y."/>
        </authorList>
    </citation>
    <scope>NUCLEOTIDE SEQUENCE</scope>
    <source>
        <strain evidence="7">MMC_N1</strain>
    </source>
</reference>
<feature type="region of interest" description="Disordered" evidence="5">
    <location>
        <begin position="80"/>
        <end position="170"/>
    </location>
</feature>
<dbReference type="Pfam" id="PF01094">
    <property type="entry name" value="ANF_receptor"/>
    <property type="match status" value="1"/>
</dbReference>
<evidence type="ECO:0000313" key="8">
    <source>
        <dbReference type="Proteomes" id="UP001162164"/>
    </source>
</evidence>
<organism evidence="7 8">
    <name type="scientific">Molorchus minor</name>
    <dbReference type="NCBI Taxonomy" id="1323400"/>
    <lineage>
        <taxon>Eukaryota</taxon>
        <taxon>Metazoa</taxon>
        <taxon>Ecdysozoa</taxon>
        <taxon>Arthropoda</taxon>
        <taxon>Hexapoda</taxon>
        <taxon>Insecta</taxon>
        <taxon>Pterygota</taxon>
        <taxon>Neoptera</taxon>
        <taxon>Endopterygota</taxon>
        <taxon>Coleoptera</taxon>
        <taxon>Polyphaga</taxon>
        <taxon>Cucujiformia</taxon>
        <taxon>Chrysomeloidea</taxon>
        <taxon>Cerambycidae</taxon>
        <taxon>Lamiinae</taxon>
        <taxon>Monochamini</taxon>
        <taxon>Molorchus</taxon>
    </lineage>
</organism>
<comment type="caution">
    <text evidence="7">The sequence shown here is derived from an EMBL/GenBank/DDBJ whole genome shotgun (WGS) entry which is preliminary data.</text>
</comment>
<name>A0ABQ9JDB1_9CUCU</name>
<evidence type="ECO:0000256" key="4">
    <source>
        <dbReference type="ARBA" id="ARBA00023136"/>
    </source>
</evidence>
<accession>A0ABQ9JDB1</accession>
<dbReference type="EMBL" id="JAPWTJ010000747">
    <property type="protein sequence ID" value="KAJ8975945.1"/>
    <property type="molecule type" value="Genomic_DNA"/>
</dbReference>
<comment type="subcellular location">
    <subcellularLocation>
        <location evidence="1">Membrane</location>
    </subcellularLocation>
</comment>
<feature type="compositionally biased region" description="Basic and acidic residues" evidence="5">
    <location>
        <begin position="88"/>
        <end position="108"/>
    </location>
</feature>
<evidence type="ECO:0000256" key="1">
    <source>
        <dbReference type="ARBA" id="ARBA00004370"/>
    </source>
</evidence>
<dbReference type="InterPro" id="IPR001828">
    <property type="entry name" value="ANF_lig-bd_rcpt"/>
</dbReference>
<keyword evidence="4" id="KW-0472">Membrane</keyword>
<dbReference type="Gene3D" id="3.40.50.2300">
    <property type="match status" value="1"/>
</dbReference>
<evidence type="ECO:0000259" key="6">
    <source>
        <dbReference type="Pfam" id="PF01094"/>
    </source>
</evidence>
<dbReference type="InterPro" id="IPR028082">
    <property type="entry name" value="Peripla_BP_I"/>
</dbReference>
<evidence type="ECO:0000256" key="3">
    <source>
        <dbReference type="ARBA" id="ARBA00022989"/>
    </source>
</evidence>
<keyword evidence="2" id="KW-0812">Transmembrane</keyword>
<sequence>MGRYVLASALRDLNQSKEITEAPKDCDNSGSIWETGKNLFNFIRKQVLINGETGKVAFDDQGDRINAEYDLINIQKINETEEGVENGGEEKEEKGQGESEVEANRDAEGQAEEEEEKKGEEEGKGEEKGKGGEGDKGEVGKREEVQGKGQEEEKGKGEQQVKGQNNIHNRNFNTKLFRDFNCLSPRGAEIFDVARTLE</sequence>
<keyword evidence="3" id="KW-1133">Transmembrane helix</keyword>
<dbReference type="Proteomes" id="UP001162164">
    <property type="component" value="Unassembled WGS sequence"/>
</dbReference>
<keyword evidence="8" id="KW-1185">Reference proteome</keyword>
<evidence type="ECO:0000256" key="2">
    <source>
        <dbReference type="ARBA" id="ARBA00022692"/>
    </source>
</evidence>
<feature type="domain" description="Receptor ligand binding region" evidence="6">
    <location>
        <begin position="4"/>
        <end position="76"/>
    </location>
</feature>
<evidence type="ECO:0000313" key="7">
    <source>
        <dbReference type="EMBL" id="KAJ8975945.1"/>
    </source>
</evidence>
<gene>
    <name evidence="7" type="ORF">NQ317_010880</name>
</gene>
<protein>
    <recommendedName>
        <fullName evidence="6">Receptor ligand binding region domain-containing protein</fullName>
    </recommendedName>
</protein>
<feature type="compositionally biased region" description="Basic and acidic residues" evidence="5">
    <location>
        <begin position="116"/>
        <end position="159"/>
    </location>
</feature>
<dbReference type="SUPFAM" id="SSF53822">
    <property type="entry name" value="Periplasmic binding protein-like I"/>
    <property type="match status" value="1"/>
</dbReference>
<proteinExistence type="predicted"/>
<evidence type="ECO:0000256" key="5">
    <source>
        <dbReference type="SAM" id="MobiDB-lite"/>
    </source>
</evidence>